<accession>A0A9D1WK53</accession>
<comment type="caution">
    <text evidence="6">The sequence shown here is derived from an EMBL/GenBank/DDBJ whole genome shotgun (WGS) entry which is preliminary data.</text>
</comment>
<dbReference type="GO" id="GO:0009982">
    <property type="term" value="F:pseudouridine synthase activity"/>
    <property type="evidence" value="ECO:0007669"/>
    <property type="project" value="InterPro"/>
</dbReference>
<evidence type="ECO:0000256" key="1">
    <source>
        <dbReference type="ARBA" id="ARBA00000073"/>
    </source>
</evidence>
<evidence type="ECO:0000313" key="7">
    <source>
        <dbReference type="Proteomes" id="UP000886817"/>
    </source>
</evidence>
<dbReference type="GO" id="GO:0003723">
    <property type="term" value="F:RNA binding"/>
    <property type="evidence" value="ECO:0007669"/>
    <property type="project" value="InterPro"/>
</dbReference>
<dbReference type="NCBIfam" id="TIGR00005">
    <property type="entry name" value="rluA_subfam"/>
    <property type="match status" value="1"/>
</dbReference>
<dbReference type="InterPro" id="IPR050188">
    <property type="entry name" value="RluA_PseudoU_synthase"/>
</dbReference>
<reference evidence="6" key="2">
    <citation type="submission" date="2021-04" db="EMBL/GenBank/DDBJ databases">
        <authorList>
            <person name="Gilroy R."/>
        </authorList>
    </citation>
    <scope>NUCLEOTIDE SEQUENCE</scope>
    <source>
        <strain evidence="6">ChiSjej1B19-8411</strain>
    </source>
</reference>
<dbReference type="Proteomes" id="UP000886817">
    <property type="component" value="Unassembled WGS sequence"/>
</dbReference>
<dbReference type="InterPro" id="IPR006225">
    <property type="entry name" value="PsdUridine_synth_RluC/D"/>
</dbReference>
<sequence>MNRLFAYTVTNETAGQTVLDFLRSHGYSHRILTQLRQTPQGLLLNGTKPFGRTILQDGDHLSVHLLEDSSSPSILPVQLPLHILYEDEDLLVVNKDADTPIHPSQGNYTNTLANAAAWYYQEKGEPFVFRCINRLDRDTTGALILAKNALSAALLSRQLQEQNIRRTYLAIVDGIPPDAGTISLPIARAEGSTILREVNEEYGEYACTHFERLDIHDGYSLLELHLDTGRTHQIRVHMKALGYPLIGDYLYNPDYSRIKRQALHSYQLSFTHPITGEPLCFTAPAPEDFVQAFLMENPARHR</sequence>
<protein>
    <recommendedName>
        <fullName evidence="4">Pseudouridine synthase</fullName>
        <ecNumber evidence="4">5.4.99.-</ecNumber>
    </recommendedName>
</protein>
<evidence type="ECO:0000256" key="4">
    <source>
        <dbReference type="RuleBase" id="RU362028"/>
    </source>
</evidence>
<proteinExistence type="inferred from homology"/>
<dbReference type="CDD" id="cd02869">
    <property type="entry name" value="PseudoU_synth_RluA_like"/>
    <property type="match status" value="1"/>
</dbReference>
<feature type="domain" description="Pseudouridine synthase RsuA/RluA-like" evidence="5">
    <location>
        <begin position="89"/>
        <end position="239"/>
    </location>
</feature>
<dbReference type="PANTHER" id="PTHR21600:SF35">
    <property type="entry name" value="PSEUDOURIDINE SYNTHASE"/>
    <property type="match status" value="1"/>
</dbReference>
<comment type="catalytic activity">
    <reaction evidence="1 4">
        <text>a uridine in RNA = a pseudouridine in RNA</text>
        <dbReference type="Rhea" id="RHEA:48348"/>
        <dbReference type="Rhea" id="RHEA-COMP:12068"/>
        <dbReference type="Rhea" id="RHEA-COMP:12069"/>
        <dbReference type="ChEBI" id="CHEBI:65314"/>
        <dbReference type="ChEBI" id="CHEBI:65315"/>
    </reaction>
</comment>
<dbReference type="SUPFAM" id="SSF55120">
    <property type="entry name" value="Pseudouridine synthase"/>
    <property type="match status" value="1"/>
</dbReference>
<dbReference type="EMBL" id="DXEX01000254">
    <property type="protein sequence ID" value="HIX60424.1"/>
    <property type="molecule type" value="Genomic_DNA"/>
</dbReference>
<comment type="function">
    <text evidence="4">Responsible for synthesis of pseudouridine from uracil.</text>
</comment>
<comment type="similarity">
    <text evidence="2 4">Belongs to the pseudouridine synthase RluA family.</text>
</comment>
<keyword evidence="4" id="KW-0413">Isomerase</keyword>
<name>A0A9D1WK53_9FIRM</name>
<gene>
    <name evidence="6" type="ORF">IAA45_12015</name>
</gene>
<feature type="active site" evidence="3">
    <location>
        <position position="136"/>
    </location>
</feature>
<evidence type="ECO:0000256" key="3">
    <source>
        <dbReference type="PIRSR" id="PIRSR606225-1"/>
    </source>
</evidence>
<evidence type="ECO:0000313" key="6">
    <source>
        <dbReference type="EMBL" id="HIX60424.1"/>
    </source>
</evidence>
<dbReference type="AlphaFoldDB" id="A0A9D1WK53"/>
<dbReference type="GO" id="GO:0140098">
    <property type="term" value="F:catalytic activity, acting on RNA"/>
    <property type="evidence" value="ECO:0007669"/>
    <property type="project" value="UniProtKB-ARBA"/>
</dbReference>
<dbReference type="InterPro" id="IPR006145">
    <property type="entry name" value="PsdUridine_synth_RsuA/RluA"/>
</dbReference>
<dbReference type="GO" id="GO:0000455">
    <property type="term" value="P:enzyme-directed rRNA pseudouridine synthesis"/>
    <property type="evidence" value="ECO:0007669"/>
    <property type="project" value="TreeGrafter"/>
</dbReference>
<evidence type="ECO:0000259" key="5">
    <source>
        <dbReference type="Pfam" id="PF00849"/>
    </source>
</evidence>
<dbReference type="PROSITE" id="PS01129">
    <property type="entry name" value="PSI_RLU"/>
    <property type="match status" value="1"/>
</dbReference>
<dbReference type="Pfam" id="PF00849">
    <property type="entry name" value="PseudoU_synth_2"/>
    <property type="match status" value="1"/>
</dbReference>
<dbReference type="EC" id="5.4.99.-" evidence="4"/>
<evidence type="ECO:0000256" key="2">
    <source>
        <dbReference type="ARBA" id="ARBA00010876"/>
    </source>
</evidence>
<reference evidence="6" key="1">
    <citation type="journal article" date="2021" name="PeerJ">
        <title>Extensive microbial diversity within the chicken gut microbiome revealed by metagenomics and culture.</title>
        <authorList>
            <person name="Gilroy R."/>
            <person name="Ravi A."/>
            <person name="Getino M."/>
            <person name="Pursley I."/>
            <person name="Horton D.L."/>
            <person name="Alikhan N.F."/>
            <person name="Baker D."/>
            <person name="Gharbi K."/>
            <person name="Hall N."/>
            <person name="Watson M."/>
            <person name="Adriaenssens E.M."/>
            <person name="Foster-Nyarko E."/>
            <person name="Jarju S."/>
            <person name="Secka A."/>
            <person name="Antonio M."/>
            <person name="Oren A."/>
            <person name="Chaudhuri R.R."/>
            <person name="La Ragione R."/>
            <person name="Hildebrand F."/>
            <person name="Pallen M.J."/>
        </authorList>
    </citation>
    <scope>NUCLEOTIDE SEQUENCE</scope>
    <source>
        <strain evidence="6">ChiSjej1B19-8411</strain>
    </source>
</reference>
<dbReference type="InterPro" id="IPR006224">
    <property type="entry name" value="PsdUridine_synth_RluA-like_CS"/>
</dbReference>
<organism evidence="6 7">
    <name type="scientific">Candidatus Blautia gallistercoris</name>
    <dbReference type="NCBI Taxonomy" id="2838490"/>
    <lineage>
        <taxon>Bacteria</taxon>
        <taxon>Bacillati</taxon>
        <taxon>Bacillota</taxon>
        <taxon>Clostridia</taxon>
        <taxon>Lachnospirales</taxon>
        <taxon>Lachnospiraceae</taxon>
        <taxon>Blautia</taxon>
    </lineage>
</organism>
<dbReference type="PANTHER" id="PTHR21600">
    <property type="entry name" value="MITOCHONDRIAL RNA PSEUDOURIDINE SYNTHASE"/>
    <property type="match status" value="1"/>
</dbReference>
<dbReference type="Gene3D" id="3.30.2350.10">
    <property type="entry name" value="Pseudouridine synthase"/>
    <property type="match status" value="1"/>
</dbReference>
<dbReference type="InterPro" id="IPR020103">
    <property type="entry name" value="PsdUridine_synth_cat_dom_sf"/>
</dbReference>